<gene>
    <name evidence="1" type="ordered locus">AM1_5565</name>
</gene>
<evidence type="ECO:0000313" key="1">
    <source>
        <dbReference type="EMBL" id="ABW30519.1"/>
    </source>
</evidence>
<organism evidence="1 2">
    <name type="scientific">Acaryochloris marina (strain MBIC 11017)</name>
    <dbReference type="NCBI Taxonomy" id="329726"/>
    <lineage>
        <taxon>Bacteria</taxon>
        <taxon>Bacillati</taxon>
        <taxon>Cyanobacteriota</taxon>
        <taxon>Cyanophyceae</taxon>
        <taxon>Acaryochloridales</taxon>
        <taxon>Acaryochloridaceae</taxon>
        <taxon>Acaryochloris</taxon>
    </lineage>
</organism>
<proteinExistence type="predicted"/>
<accession>B0CE45</accession>
<dbReference type="KEGG" id="amr:AM1_5565"/>
<name>B0CE45_ACAM1</name>
<dbReference type="EMBL" id="CP000828">
    <property type="protein sequence ID" value="ABW30519.1"/>
    <property type="molecule type" value="Genomic_DNA"/>
</dbReference>
<dbReference type="HOGENOM" id="CLU_3163357_0_0_3"/>
<keyword evidence="2" id="KW-1185">Reference proteome</keyword>
<sequence length="47" mass="5456">MSISEKSERQAEKLEFLLFILIELALYQSSSLFTGTCKTFMNKTIKH</sequence>
<protein>
    <submittedName>
        <fullName evidence="1">Uncharacterized protein</fullName>
    </submittedName>
</protein>
<dbReference type="Proteomes" id="UP000000268">
    <property type="component" value="Chromosome"/>
</dbReference>
<reference evidence="1 2" key="1">
    <citation type="journal article" date="2008" name="Proc. Natl. Acad. Sci. U.S.A.">
        <title>Niche adaptation and genome expansion in the chlorophyll d-producing cyanobacterium Acaryochloris marina.</title>
        <authorList>
            <person name="Swingley W.D."/>
            <person name="Chen M."/>
            <person name="Cheung P.C."/>
            <person name="Conrad A.L."/>
            <person name="Dejesa L.C."/>
            <person name="Hao J."/>
            <person name="Honchak B.M."/>
            <person name="Karbach L.E."/>
            <person name="Kurdoglu A."/>
            <person name="Lahiri S."/>
            <person name="Mastrian S.D."/>
            <person name="Miyashita H."/>
            <person name="Page L."/>
            <person name="Ramakrishna P."/>
            <person name="Satoh S."/>
            <person name="Sattley W.M."/>
            <person name="Shimada Y."/>
            <person name="Taylor H.L."/>
            <person name="Tomo T."/>
            <person name="Tsuchiya T."/>
            <person name="Wang Z.T."/>
            <person name="Raymond J."/>
            <person name="Mimuro M."/>
            <person name="Blankenship R.E."/>
            <person name="Touchman J.W."/>
        </authorList>
    </citation>
    <scope>NUCLEOTIDE SEQUENCE [LARGE SCALE GENOMIC DNA]</scope>
    <source>
        <strain evidence="2">MBIC 11017</strain>
    </source>
</reference>
<evidence type="ECO:0000313" key="2">
    <source>
        <dbReference type="Proteomes" id="UP000000268"/>
    </source>
</evidence>
<dbReference type="AlphaFoldDB" id="B0CE45"/>